<comment type="caution">
    <text evidence="3">The sequence shown here is derived from an EMBL/GenBank/DDBJ whole genome shotgun (WGS) entry which is preliminary data.</text>
</comment>
<dbReference type="InterPro" id="IPR019557">
    <property type="entry name" value="AminoTfrase-like_pln_mobile"/>
</dbReference>
<evidence type="ECO:0000256" key="1">
    <source>
        <dbReference type="SAM" id="Phobius"/>
    </source>
</evidence>
<feature type="domain" description="Aminotransferase-like plant mobile" evidence="2">
    <location>
        <begin position="2"/>
        <end position="114"/>
    </location>
</feature>
<evidence type="ECO:0000313" key="3">
    <source>
        <dbReference type="EMBL" id="TKR75491.1"/>
    </source>
</evidence>
<gene>
    <name evidence="3" type="ORF">D5086_0000284970</name>
</gene>
<dbReference type="EMBL" id="RCHU01001124">
    <property type="protein sequence ID" value="TKR75491.1"/>
    <property type="molecule type" value="Genomic_DNA"/>
</dbReference>
<keyword evidence="1" id="KW-0472">Membrane</keyword>
<organism evidence="3">
    <name type="scientific">Populus alba</name>
    <name type="common">White poplar</name>
    <dbReference type="NCBI Taxonomy" id="43335"/>
    <lineage>
        <taxon>Eukaryota</taxon>
        <taxon>Viridiplantae</taxon>
        <taxon>Streptophyta</taxon>
        <taxon>Embryophyta</taxon>
        <taxon>Tracheophyta</taxon>
        <taxon>Spermatophyta</taxon>
        <taxon>Magnoliopsida</taxon>
        <taxon>eudicotyledons</taxon>
        <taxon>Gunneridae</taxon>
        <taxon>Pentapetalae</taxon>
        <taxon>rosids</taxon>
        <taxon>fabids</taxon>
        <taxon>Malpighiales</taxon>
        <taxon>Salicaceae</taxon>
        <taxon>Saliceae</taxon>
        <taxon>Populus</taxon>
    </lineage>
</organism>
<protein>
    <recommendedName>
        <fullName evidence="2">Aminotransferase-like plant mobile domain-containing protein</fullName>
    </recommendedName>
</protein>
<reference evidence="3" key="1">
    <citation type="submission" date="2018-10" db="EMBL/GenBank/DDBJ databases">
        <title>Population genomic analysis revealed the cold adaptation of white poplar.</title>
        <authorList>
            <person name="Liu Y.-J."/>
        </authorList>
    </citation>
    <scope>NUCLEOTIDE SEQUENCE [LARGE SCALE GENOMIC DNA]</scope>
    <source>
        <strain evidence="3">PAL-ZL1</strain>
    </source>
</reference>
<dbReference type="Pfam" id="PF10536">
    <property type="entry name" value="PMD"/>
    <property type="match status" value="1"/>
</dbReference>
<sequence>MSLEACNRIALAPAPAVLACIYRDIYDVVGREIAESTLLGIPIGKHDGLIVKLWSSTQSVQAGLWKRFNELQPKPNLMKSGCPRLAQYWDKLKQKVESVSLVLDSAKESFIWCPTLFTAYLRLHGLVTDLTHGFSSSVGSATNMVVELSTVRHGVSIAKERLPPLEVEYDSSEALRCQSSHLNVFASNLFGVFSEWILRMFLLLFFGIFCSRFLHGS</sequence>
<feature type="transmembrane region" description="Helical" evidence="1">
    <location>
        <begin position="196"/>
        <end position="214"/>
    </location>
</feature>
<keyword evidence="1" id="KW-0812">Transmembrane</keyword>
<proteinExistence type="predicted"/>
<keyword evidence="1" id="KW-1133">Transmembrane helix</keyword>
<dbReference type="STRING" id="43335.A0A4U5MZP4"/>
<name>A0A4U5MZP4_POPAL</name>
<dbReference type="AlphaFoldDB" id="A0A4U5MZP4"/>
<evidence type="ECO:0000259" key="2">
    <source>
        <dbReference type="Pfam" id="PF10536"/>
    </source>
</evidence>
<accession>A0A4U5MZP4</accession>